<gene>
    <name evidence="2" type="ORF">FNT36_10410</name>
</gene>
<proteinExistence type="predicted"/>
<name>A0A558BZ81_9BACT</name>
<dbReference type="AlphaFoldDB" id="A0A558BZ81"/>
<dbReference type="Proteomes" id="UP000317624">
    <property type="component" value="Unassembled WGS sequence"/>
</dbReference>
<feature type="signal peptide" evidence="1">
    <location>
        <begin position="1"/>
        <end position="17"/>
    </location>
</feature>
<keyword evidence="1" id="KW-0732">Signal</keyword>
<reference evidence="2 3" key="1">
    <citation type="submission" date="2019-07" db="EMBL/GenBank/DDBJ databases">
        <title>Hymenobacter sp. straun FUR1 Genome sequencing and assembly.</title>
        <authorList>
            <person name="Chhetri G."/>
        </authorList>
    </citation>
    <scope>NUCLEOTIDE SEQUENCE [LARGE SCALE GENOMIC DNA]</scope>
    <source>
        <strain evidence="2 3">Fur1</strain>
    </source>
</reference>
<dbReference type="EMBL" id="VMRJ01000002">
    <property type="protein sequence ID" value="TVT41826.1"/>
    <property type="molecule type" value="Genomic_DNA"/>
</dbReference>
<dbReference type="RefSeq" id="WP_144847177.1">
    <property type="nucleotide sequence ID" value="NZ_VMRJ01000002.1"/>
</dbReference>
<dbReference type="OrthoDB" id="836646at2"/>
<accession>A0A558BZ81</accession>
<feature type="chain" id="PRO_5021777470" evidence="1">
    <location>
        <begin position="18"/>
        <end position="319"/>
    </location>
</feature>
<sequence length="319" mass="34690">MPKIYLCALLLTLASCAGTRSTTRLRVAAGYCDPPLSYRYDPALLPKANFEAALTPALLAHYPRRNLLAANAAGILPQLQELLALQETANWPQPRRQQPAADLAVVRQRQRIMDQVILVSTAVASVAAELDCEGERADQVAGYLGEQDDRRTQRFNVLSIGIGAASGIGTTVIENKSGQYAFGIGGGLLAAGLGLLTLGGEHTAEFKHPRNLLADVWGEKPTSDVFPPSVWYMLTEPAFSNSGQTSLAHNTRQRWEHYGQLARPESKKGRQFAALLFGQGGQYSADELTVRANMLNELQSAVRLLNQELQGLLLVLNKE</sequence>
<dbReference type="PROSITE" id="PS51257">
    <property type="entry name" value="PROKAR_LIPOPROTEIN"/>
    <property type="match status" value="1"/>
</dbReference>
<protein>
    <submittedName>
        <fullName evidence="2">Uncharacterized protein</fullName>
    </submittedName>
</protein>
<evidence type="ECO:0000313" key="3">
    <source>
        <dbReference type="Proteomes" id="UP000317624"/>
    </source>
</evidence>
<organism evidence="2 3">
    <name type="scientific">Hymenobacter setariae</name>
    <dbReference type="NCBI Taxonomy" id="2594794"/>
    <lineage>
        <taxon>Bacteria</taxon>
        <taxon>Pseudomonadati</taxon>
        <taxon>Bacteroidota</taxon>
        <taxon>Cytophagia</taxon>
        <taxon>Cytophagales</taxon>
        <taxon>Hymenobacteraceae</taxon>
        <taxon>Hymenobacter</taxon>
    </lineage>
</organism>
<evidence type="ECO:0000256" key="1">
    <source>
        <dbReference type="SAM" id="SignalP"/>
    </source>
</evidence>
<evidence type="ECO:0000313" key="2">
    <source>
        <dbReference type="EMBL" id="TVT41826.1"/>
    </source>
</evidence>
<keyword evidence="3" id="KW-1185">Reference proteome</keyword>
<comment type="caution">
    <text evidence="2">The sequence shown here is derived from an EMBL/GenBank/DDBJ whole genome shotgun (WGS) entry which is preliminary data.</text>
</comment>